<keyword evidence="3" id="KW-1185">Reference proteome</keyword>
<keyword evidence="1" id="KW-0175">Coiled coil</keyword>
<dbReference type="Proteomes" id="UP001225761">
    <property type="component" value="Unassembled WGS sequence"/>
</dbReference>
<organism evidence="2 3">
    <name type="scientific">Flectobacillus rivi</name>
    <dbReference type="NCBI Taxonomy" id="2984209"/>
    <lineage>
        <taxon>Bacteria</taxon>
        <taxon>Pseudomonadati</taxon>
        <taxon>Bacteroidota</taxon>
        <taxon>Cytophagia</taxon>
        <taxon>Cytophagales</taxon>
        <taxon>Flectobacillaceae</taxon>
        <taxon>Flectobacillus</taxon>
    </lineage>
</organism>
<reference evidence="2 3" key="1">
    <citation type="submission" date="2023-05" db="EMBL/GenBank/DDBJ databases">
        <title>Novel species of genus Flectobacillus isolated from stream in China.</title>
        <authorList>
            <person name="Lu H."/>
        </authorList>
    </citation>
    <scope>NUCLEOTIDE SEQUENCE [LARGE SCALE GENOMIC DNA]</scope>
    <source>
        <strain evidence="2 3">LFS242W</strain>
    </source>
</reference>
<proteinExistence type="predicted"/>
<gene>
    <name evidence="2" type="ORF">QM481_10745</name>
</gene>
<comment type="caution">
    <text evidence="2">The sequence shown here is derived from an EMBL/GenBank/DDBJ whole genome shotgun (WGS) entry which is preliminary data.</text>
</comment>
<dbReference type="EMBL" id="JASHIE010000006">
    <property type="protein sequence ID" value="MDI9875003.1"/>
    <property type="molecule type" value="Genomic_DNA"/>
</dbReference>
<protein>
    <submittedName>
        <fullName evidence="2">Uncharacterized protein</fullName>
    </submittedName>
</protein>
<evidence type="ECO:0000313" key="3">
    <source>
        <dbReference type="Proteomes" id="UP001225761"/>
    </source>
</evidence>
<evidence type="ECO:0000313" key="2">
    <source>
        <dbReference type="EMBL" id="MDI9875003.1"/>
    </source>
</evidence>
<sequence length="333" mass="38619">MAENIARTVQIGARVRPEIADWLRSSQNVSDFLNEILENTFAGNTPKHENAVFIHLTPEQLRELDTLLEENPELKTHENILQSALAHYVFNGLTFGLNENDERLLTPEREVEIRAQFQTLLDENINPLKDEIIQLKLENKRLLDENNVFKNHENISTEPENIENNPVFIELQSENIALQDENKRLLNENNVFKNHENISTESENIETNPVFIQLQSENIALQDENKRLLNENNVFKNHENISTESENIENNPVFIQLQNENKALQLENTRLRDENNENTMLDKFKTFKLANDAGLNNLISEAVRFSEKKAFVRVGAGVWKNHYIKGFEEITQP</sequence>
<name>A0ABT6Z1M3_9BACT</name>
<feature type="coiled-coil region" evidence="1">
    <location>
        <begin position="125"/>
        <end position="277"/>
    </location>
</feature>
<dbReference type="RefSeq" id="WP_283381762.1">
    <property type="nucleotide sequence ID" value="NZ_JASHIE010000006.1"/>
</dbReference>
<evidence type="ECO:0000256" key="1">
    <source>
        <dbReference type="SAM" id="Coils"/>
    </source>
</evidence>
<accession>A0ABT6Z1M3</accession>